<gene>
    <name evidence="2" type="ORF">ENN52_07440</name>
</gene>
<dbReference type="EMBL" id="DSBY01000302">
    <property type="protein sequence ID" value="HDS63935.1"/>
    <property type="molecule type" value="Genomic_DNA"/>
</dbReference>
<dbReference type="InterPro" id="IPR000253">
    <property type="entry name" value="FHA_dom"/>
</dbReference>
<sequence>MEQEEGQHTLVMEKDQDFLDELSDYLDVLGNATRLRILKSIERTPKDMRTISREIETSYENTKKHIDKLLLAGVIRKEAGMSAPTSKGIHPVWKYSVIPGGLEAIIQNLGLFSNLQVSFGDLGLSRRIEDVLGQVSEKLGTAAPVVVLLGGPDDGKIFALGAEIISIGREDAAAVPSDPEREIVLSEEYAAVTRVSRPHCRLIHSSGLWQIEDCGSTGGTFVNNTRLAVHTRTAIRDGDIIDLGKGVRGARLVFRVPKEEEKA</sequence>
<comment type="caution">
    <text evidence="2">The sequence shown here is derived from an EMBL/GenBank/DDBJ whole genome shotgun (WGS) entry which is preliminary data.</text>
</comment>
<organism evidence="2">
    <name type="scientific">Methanofollis liminatans</name>
    <dbReference type="NCBI Taxonomy" id="2201"/>
    <lineage>
        <taxon>Archaea</taxon>
        <taxon>Methanobacteriati</taxon>
        <taxon>Methanobacteriota</taxon>
        <taxon>Stenosarchaea group</taxon>
        <taxon>Methanomicrobia</taxon>
        <taxon>Methanomicrobiales</taxon>
        <taxon>Methanomicrobiaceae</taxon>
        <taxon>Methanofollis</taxon>
    </lineage>
</organism>
<dbReference type="InterPro" id="IPR036388">
    <property type="entry name" value="WH-like_DNA-bd_sf"/>
</dbReference>
<accession>A0A831PT06</accession>
<proteinExistence type="predicted"/>
<evidence type="ECO:0000259" key="1">
    <source>
        <dbReference type="PROSITE" id="PS50006"/>
    </source>
</evidence>
<dbReference type="Gene3D" id="2.60.200.20">
    <property type="match status" value="1"/>
</dbReference>
<dbReference type="CDD" id="cd00060">
    <property type="entry name" value="FHA"/>
    <property type="match status" value="1"/>
</dbReference>
<dbReference type="InterPro" id="IPR036390">
    <property type="entry name" value="WH_DNA-bd_sf"/>
</dbReference>
<dbReference type="AlphaFoldDB" id="A0A831PT06"/>
<dbReference type="SMART" id="SM00240">
    <property type="entry name" value="FHA"/>
    <property type="match status" value="1"/>
</dbReference>
<feature type="domain" description="FHA" evidence="1">
    <location>
        <begin position="165"/>
        <end position="227"/>
    </location>
</feature>
<protein>
    <submittedName>
        <fullName evidence="2">FHA domain-containing protein</fullName>
    </submittedName>
</protein>
<dbReference type="SUPFAM" id="SSF49879">
    <property type="entry name" value="SMAD/FHA domain"/>
    <property type="match status" value="1"/>
</dbReference>
<dbReference type="Pfam" id="PF00498">
    <property type="entry name" value="FHA"/>
    <property type="match status" value="1"/>
</dbReference>
<evidence type="ECO:0000313" key="2">
    <source>
        <dbReference type="EMBL" id="HDS63935.1"/>
    </source>
</evidence>
<dbReference type="SUPFAM" id="SSF46785">
    <property type="entry name" value="Winged helix' DNA-binding domain"/>
    <property type="match status" value="1"/>
</dbReference>
<reference evidence="2" key="1">
    <citation type="journal article" date="2020" name="mSystems">
        <title>Genome- and Community-Level Interaction Insights into Carbon Utilization and Element Cycling Functions of Hydrothermarchaeota in Hydrothermal Sediment.</title>
        <authorList>
            <person name="Zhou Z."/>
            <person name="Liu Y."/>
            <person name="Xu W."/>
            <person name="Pan J."/>
            <person name="Luo Z.H."/>
            <person name="Li M."/>
        </authorList>
    </citation>
    <scope>NUCLEOTIDE SEQUENCE</scope>
    <source>
        <strain evidence="2">SpSt-1183</strain>
    </source>
</reference>
<dbReference type="InterPro" id="IPR008984">
    <property type="entry name" value="SMAD_FHA_dom_sf"/>
</dbReference>
<dbReference type="PROSITE" id="PS50006">
    <property type="entry name" value="FHA_DOMAIN"/>
    <property type="match status" value="1"/>
</dbReference>
<name>A0A831PT06_9EURY</name>
<dbReference type="Proteomes" id="UP000885648">
    <property type="component" value="Unassembled WGS sequence"/>
</dbReference>
<dbReference type="Gene3D" id="1.10.10.10">
    <property type="entry name" value="Winged helix-like DNA-binding domain superfamily/Winged helix DNA-binding domain"/>
    <property type="match status" value="1"/>
</dbReference>